<evidence type="ECO:0000259" key="6">
    <source>
        <dbReference type="Pfam" id="PF18052"/>
    </source>
</evidence>
<evidence type="ECO:0000256" key="4">
    <source>
        <dbReference type="SAM" id="Coils"/>
    </source>
</evidence>
<dbReference type="PANTHER" id="PTHR23155:SF1193">
    <property type="entry name" value="DISEASE RESISTANCE PROTEIN RPP13-RELATED"/>
    <property type="match status" value="1"/>
</dbReference>
<dbReference type="InterPro" id="IPR027417">
    <property type="entry name" value="P-loop_NTPase"/>
</dbReference>
<feature type="domain" description="Disease resistance N-terminal" evidence="6">
    <location>
        <begin position="5"/>
        <end position="84"/>
    </location>
</feature>
<evidence type="ECO:0000256" key="1">
    <source>
        <dbReference type="ARBA" id="ARBA00022737"/>
    </source>
</evidence>
<dbReference type="InterPro" id="IPR002182">
    <property type="entry name" value="NB-ARC"/>
</dbReference>
<dbReference type="Gene3D" id="3.40.50.300">
    <property type="entry name" value="P-loop containing nucleotide triphosphate hydrolases"/>
    <property type="match status" value="1"/>
</dbReference>
<keyword evidence="3" id="KW-0611">Plant defense</keyword>
<name>V7AD82_PHAVU</name>
<dbReference type="Pfam" id="PF00931">
    <property type="entry name" value="NB-ARC"/>
    <property type="match status" value="1"/>
</dbReference>
<dbReference type="InterPro" id="IPR058922">
    <property type="entry name" value="WHD_DRP"/>
</dbReference>
<gene>
    <name evidence="8" type="ORF">PHAVU_011G014400g</name>
</gene>
<feature type="coiled-coil region" evidence="4">
    <location>
        <begin position="102"/>
        <end position="160"/>
    </location>
</feature>
<dbReference type="eggNOG" id="KOG4658">
    <property type="taxonomic scope" value="Eukaryota"/>
</dbReference>
<dbReference type="EMBL" id="CM002298">
    <property type="protein sequence ID" value="ESW03444.1"/>
    <property type="molecule type" value="Genomic_DNA"/>
</dbReference>
<dbReference type="InterPro" id="IPR044974">
    <property type="entry name" value="Disease_R_plants"/>
</dbReference>
<evidence type="ECO:0000313" key="8">
    <source>
        <dbReference type="EMBL" id="ESW03444.1"/>
    </source>
</evidence>
<dbReference type="SUPFAM" id="SSF52540">
    <property type="entry name" value="P-loop containing nucleoside triphosphate hydrolases"/>
    <property type="match status" value="1"/>
</dbReference>
<keyword evidence="9" id="KW-1185">Reference proteome</keyword>
<feature type="domain" description="Disease resistance protein winged helix" evidence="7">
    <location>
        <begin position="434"/>
        <end position="505"/>
    </location>
</feature>
<protein>
    <submittedName>
        <fullName evidence="8">Uncharacterized protein</fullName>
    </submittedName>
</protein>
<dbReference type="FunFam" id="1.10.10.10:FF:000322">
    <property type="entry name" value="Probable disease resistance protein At1g63360"/>
    <property type="match status" value="1"/>
</dbReference>
<dbReference type="InterPro" id="IPR041118">
    <property type="entry name" value="Rx_N"/>
</dbReference>
<dbReference type="SMR" id="V7AD82"/>
<dbReference type="Proteomes" id="UP000000226">
    <property type="component" value="Chromosome 11"/>
</dbReference>
<evidence type="ECO:0000259" key="5">
    <source>
        <dbReference type="Pfam" id="PF00931"/>
    </source>
</evidence>
<evidence type="ECO:0000259" key="7">
    <source>
        <dbReference type="Pfam" id="PF23559"/>
    </source>
</evidence>
<evidence type="ECO:0000256" key="3">
    <source>
        <dbReference type="ARBA" id="ARBA00022821"/>
    </source>
</evidence>
<dbReference type="InterPro" id="IPR038005">
    <property type="entry name" value="RX-like_CC"/>
</dbReference>
<dbReference type="PANTHER" id="PTHR23155">
    <property type="entry name" value="DISEASE RESISTANCE PROTEIN RP"/>
    <property type="match status" value="1"/>
</dbReference>
<sequence length="616" mass="71144">MADSVVTFVLDHLSELVAREAHLLYGVEDRIQSLQNELQMINDLLNTSKSKKGIDNTVVNQIRDVAHLAEDVIDTFVAKVAIYKRRTMLGRMLHGFAQARLLHDVADKVNKIKTTLNEIRENKDKYDAFEEINNQSAAKEEEEKKRAQSLHKLRKNVEEEGVVGFVHDSNVVIKRLLEGGSNRKAVSIIGMGGLGKTTLARKVYNNSEVKQHFECRAWVYVSNECRVRELLLGLLKHLMPNFDQQCKDKKKGKKSSRASSNLSEEELKKLVRNKLESRRYLVVVDDLWKRQDWDEVQDAFPDNNRGSRILITSRLKEVALHTAHDLPYYLQFLSGEESWELFCRKVFRGEDYPSDLEALGKQMVQSCRGLPLSIIVLAGLLAYKEKSHREWSKVVGHVNWYLTQDETQVTDTVLKLSYDNLPRRLKQCFLYLGIFPEDFEIPVTPLLQKWVAEGFIQDTGNRDLDDIAEDYLYELIDRSLVQVAKVKTNGRLETCQVHDLLRDLCISESKEDKVFEVCTDNNILIPTKPRRLSIHSNMGNYISSSNNDHSCIRSLFFFDPRYSIYGTEWKWLSKGFKLVRVMEFSYIGLNKIPSNLGNFIHLSTIYRATRKLFRSS</sequence>
<dbReference type="Gene3D" id="1.10.10.10">
    <property type="entry name" value="Winged helix-like DNA-binding domain superfamily/Winged helix DNA-binding domain"/>
    <property type="match status" value="1"/>
</dbReference>
<dbReference type="OMA" id="HTEFGSH"/>
<dbReference type="CDD" id="cd14798">
    <property type="entry name" value="RX-CC_like"/>
    <property type="match status" value="1"/>
</dbReference>
<dbReference type="PRINTS" id="PR00364">
    <property type="entry name" value="DISEASERSIST"/>
</dbReference>
<dbReference type="InterPro" id="IPR036388">
    <property type="entry name" value="WH-like_DNA-bd_sf"/>
</dbReference>
<dbReference type="Gene3D" id="1.10.8.430">
    <property type="entry name" value="Helical domain of apoptotic protease-activating factors"/>
    <property type="match status" value="1"/>
</dbReference>
<keyword evidence="1" id="KW-0677">Repeat</keyword>
<dbReference type="GO" id="GO:0098542">
    <property type="term" value="P:defense response to other organism"/>
    <property type="evidence" value="ECO:0007669"/>
    <property type="project" value="TreeGrafter"/>
</dbReference>
<reference evidence="9" key="1">
    <citation type="journal article" date="2014" name="Nat. Genet.">
        <title>A reference genome for common bean and genome-wide analysis of dual domestications.</title>
        <authorList>
            <person name="Schmutz J."/>
            <person name="McClean P.E."/>
            <person name="Mamidi S."/>
            <person name="Wu G.A."/>
            <person name="Cannon S.B."/>
            <person name="Grimwood J."/>
            <person name="Jenkins J."/>
            <person name="Shu S."/>
            <person name="Song Q."/>
            <person name="Chavarro C."/>
            <person name="Torres-Torres M."/>
            <person name="Geffroy V."/>
            <person name="Moghaddam S.M."/>
            <person name="Gao D."/>
            <person name="Abernathy B."/>
            <person name="Barry K."/>
            <person name="Blair M."/>
            <person name="Brick M.A."/>
            <person name="Chovatia M."/>
            <person name="Gepts P."/>
            <person name="Goodstein D.M."/>
            <person name="Gonzales M."/>
            <person name="Hellsten U."/>
            <person name="Hyten D.L."/>
            <person name="Jia G."/>
            <person name="Kelly J.D."/>
            <person name="Kudrna D."/>
            <person name="Lee R."/>
            <person name="Richard M.M."/>
            <person name="Miklas P.N."/>
            <person name="Osorno J.M."/>
            <person name="Rodrigues J."/>
            <person name="Thareau V."/>
            <person name="Urrea C.A."/>
            <person name="Wang M."/>
            <person name="Yu Y."/>
            <person name="Zhang M."/>
            <person name="Wing R.A."/>
            <person name="Cregan P.B."/>
            <person name="Rokhsar D.S."/>
            <person name="Jackson S.A."/>
        </authorList>
    </citation>
    <scope>NUCLEOTIDE SEQUENCE [LARGE SCALE GENOMIC DNA]</scope>
    <source>
        <strain evidence="9">cv. G19833</strain>
    </source>
</reference>
<dbReference type="FunFam" id="3.40.50.300:FF:001091">
    <property type="entry name" value="Probable disease resistance protein At1g61300"/>
    <property type="match status" value="1"/>
</dbReference>
<accession>V7AD82</accession>
<dbReference type="Pfam" id="PF23559">
    <property type="entry name" value="WHD_DRP"/>
    <property type="match status" value="1"/>
</dbReference>
<dbReference type="GO" id="GO:0043531">
    <property type="term" value="F:ADP binding"/>
    <property type="evidence" value="ECO:0007669"/>
    <property type="project" value="InterPro"/>
</dbReference>
<dbReference type="OrthoDB" id="3027644at2759"/>
<dbReference type="STRING" id="3885.V7AD82"/>
<keyword evidence="2" id="KW-0547">Nucleotide-binding</keyword>
<organism evidence="8 9">
    <name type="scientific">Phaseolus vulgaris</name>
    <name type="common">Kidney bean</name>
    <name type="synonym">French bean</name>
    <dbReference type="NCBI Taxonomy" id="3885"/>
    <lineage>
        <taxon>Eukaryota</taxon>
        <taxon>Viridiplantae</taxon>
        <taxon>Streptophyta</taxon>
        <taxon>Embryophyta</taxon>
        <taxon>Tracheophyta</taxon>
        <taxon>Spermatophyta</taxon>
        <taxon>Magnoliopsida</taxon>
        <taxon>eudicotyledons</taxon>
        <taxon>Gunneridae</taxon>
        <taxon>Pentapetalae</taxon>
        <taxon>rosids</taxon>
        <taxon>fabids</taxon>
        <taxon>Fabales</taxon>
        <taxon>Fabaceae</taxon>
        <taxon>Papilionoideae</taxon>
        <taxon>50 kb inversion clade</taxon>
        <taxon>NPAAA clade</taxon>
        <taxon>indigoferoid/millettioid clade</taxon>
        <taxon>Phaseoleae</taxon>
        <taxon>Phaseolus</taxon>
    </lineage>
</organism>
<proteinExistence type="predicted"/>
<dbReference type="Gene3D" id="1.20.5.4130">
    <property type="match status" value="1"/>
</dbReference>
<evidence type="ECO:0000256" key="2">
    <source>
        <dbReference type="ARBA" id="ARBA00022741"/>
    </source>
</evidence>
<dbReference type="AlphaFoldDB" id="V7AD82"/>
<dbReference type="FunFam" id="1.10.8.430:FF:000003">
    <property type="entry name" value="Probable disease resistance protein At5g66910"/>
    <property type="match status" value="1"/>
</dbReference>
<dbReference type="InterPro" id="IPR042197">
    <property type="entry name" value="Apaf_helical"/>
</dbReference>
<keyword evidence="4" id="KW-0175">Coiled coil</keyword>
<evidence type="ECO:0000313" key="9">
    <source>
        <dbReference type="Proteomes" id="UP000000226"/>
    </source>
</evidence>
<dbReference type="Pfam" id="PF18052">
    <property type="entry name" value="Rx_N"/>
    <property type="match status" value="1"/>
</dbReference>
<feature type="domain" description="NB-ARC" evidence="5">
    <location>
        <begin position="170"/>
        <end position="350"/>
    </location>
</feature>
<dbReference type="Gramene" id="ESW03444">
    <property type="protein sequence ID" value="ESW03444"/>
    <property type="gene ID" value="PHAVU_011G014400g"/>
</dbReference>